<dbReference type="PANTHER" id="PTHR33327">
    <property type="entry name" value="ENDONUCLEASE"/>
    <property type="match status" value="1"/>
</dbReference>
<evidence type="ECO:0000313" key="1">
    <source>
        <dbReference type="EMBL" id="EFZ11412.1"/>
    </source>
</evidence>
<dbReference type="AlphaFoldDB" id="E9J6Y9"/>
<name>E9J6Y9_SOLIN</name>
<proteinExistence type="predicted"/>
<dbReference type="HOGENOM" id="CLU_1742815_0_0_1"/>
<gene>
    <name evidence="1" type="ORF">SINV_00744</name>
</gene>
<sequence>MTDKTQRIGNYRIPKIPPFWKNAPETWFIQVEASIPDKSRLNVNWCQSQNSFSCYRFGNGRPTSRKPIPATERPHSGGICDLSRHPFKKIIKGPGDQKTSHLLNYMKNLNNDQCSITVLKSLFTEKLLETHKTILVAARTGFAKISRNRR</sequence>
<reference evidence="1" key="1">
    <citation type="journal article" date="2011" name="Proc. Natl. Acad. Sci. U.S.A.">
        <title>The genome of the fire ant Solenopsis invicta.</title>
        <authorList>
            <person name="Wurm Y."/>
            <person name="Wang J."/>
            <person name="Riba-Grognuz O."/>
            <person name="Corona M."/>
            <person name="Nygaard S."/>
            <person name="Hunt B.G."/>
            <person name="Ingram K.K."/>
            <person name="Falquet L."/>
            <person name="Nipitwattanaphon M."/>
            <person name="Gotzek D."/>
            <person name="Dijkstra M.B."/>
            <person name="Oettler J."/>
            <person name="Comtesse F."/>
            <person name="Shih C.J."/>
            <person name="Wu W.J."/>
            <person name="Yang C.C."/>
            <person name="Thomas J."/>
            <person name="Beaudoing E."/>
            <person name="Pradervand S."/>
            <person name="Flegel V."/>
            <person name="Cook E.D."/>
            <person name="Fabbretti R."/>
            <person name="Stockinger H."/>
            <person name="Long L."/>
            <person name="Farmerie W.G."/>
            <person name="Oakey J."/>
            <person name="Boomsma J.J."/>
            <person name="Pamilo P."/>
            <person name="Yi S.V."/>
            <person name="Heinze J."/>
            <person name="Goodisman M.A."/>
            <person name="Farinelli L."/>
            <person name="Harshman K."/>
            <person name="Hulo N."/>
            <person name="Cerutti L."/>
            <person name="Xenarios I."/>
            <person name="Shoemaker D."/>
            <person name="Keller L."/>
        </authorList>
    </citation>
    <scope>NUCLEOTIDE SEQUENCE [LARGE SCALE GENOMIC DNA]</scope>
</reference>
<protein>
    <submittedName>
        <fullName evidence="1">Uncharacterized protein</fullName>
    </submittedName>
</protein>
<dbReference type="EMBL" id="GL768406">
    <property type="protein sequence ID" value="EFZ11412.1"/>
    <property type="molecule type" value="Genomic_DNA"/>
</dbReference>
<accession>E9J6Y9</accession>
<dbReference type="PANTHER" id="PTHR33327:SF3">
    <property type="entry name" value="RNA-DIRECTED DNA POLYMERASE"/>
    <property type="match status" value="1"/>
</dbReference>
<feature type="non-terminal residue" evidence="1">
    <location>
        <position position="150"/>
    </location>
</feature>
<organism>
    <name type="scientific">Solenopsis invicta</name>
    <name type="common">Red imported fire ant</name>
    <name type="synonym">Solenopsis wagneri</name>
    <dbReference type="NCBI Taxonomy" id="13686"/>
    <lineage>
        <taxon>Eukaryota</taxon>
        <taxon>Metazoa</taxon>
        <taxon>Ecdysozoa</taxon>
        <taxon>Arthropoda</taxon>
        <taxon>Hexapoda</taxon>
        <taxon>Insecta</taxon>
        <taxon>Pterygota</taxon>
        <taxon>Neoptera</taxon>
        <taxon>Endopterygota</taxon>
        <taxon>Hymenoptera</taxon>
        <taxon>Apocrita</taxon>
        <taxon>Aculeata</taxon>
        <taxon>Formicoidea</taxon>
        <taxon>Formicidae</taxon>
        <taxon>Myrmicinae</taxon>
        <taxon>Solenopsis</taxon>
    </lineage>
</organism>